<proteinExistence type="predicted"/>
<evidence type="ECO:0000313" key="1">
    <source>
        <dbReference type="EMBL" id="KAJ5218727.1"/>
    </source>
</evidence>
<protein>
    <submittedName>
        <fullName evidence="1">Uncharacterized protein</fullName>
    </submittedName>
</protein>
<dbReference type="GeneID" id="83175189"/>
<accession>A0A9W9NF31</accession>
<reference evidence="1" key="1">
    <citation type="submission" date="2022-12" db="EMBL/GenBank/DDBJ databases">
        <authorList>
            <person name="Petersen C."/>
        </authorList>
    </citation>
    <scope>NUCLEOTIDE SEQUENCE</scope>
    <source>
        <strain evidence="1">IBT 15544</strain>
    </source>
</reference>
<keyword evidence="2" id="KW-1185">Reference proteome</keyword>
<comment type="caution">
    <text evidence="1">The sequence shown here is derived from an EMBL/GenBank/DDBJ whole genome shotgun (WGS) entry which is preliminary data.</text>
</comment>
<organism evidence="1 2">
    <name type="scientific">Penicillium cinerascens</name>
    <dbReference type="NCBI Taxonomy" id="70096"/>
    <lineage>
        <taxon>Eukaryota</taxon>
        <taxon>Fungi</taxon>
        <taxon>Dikarya</taxon>
        <taxon>Ascomycota</taxon>
        <taxon>Pezizomycotina</taxon>
        <taxon>Eurotiomycetes</taxon>
        <taxon>Eurotiomycetidae</taxon>
        <taxon>Eurotiales</taxon>
        <taxon>Aspergillaceae</taxon>
        <taxon>Penicillium</taxon>
    </lineage>
</organism>
<reference evidence="1" key="2">
    <citation type="journal article" date="2023" name="IMA Fungus">
        <title>Comparative genomic study of the Penicillium genus elucidates a diverse pangenome and 15 lateral gene transfer events.</title>
        <authorList>
            <person name="Petersen C."/>
            <person name="Sorensen T."/>
            <person name="Nielsen M.R."/>
            <person name="Sondergaard T.E."/>
            <person name="Sorensen J.L."/>
            <person name="Fitzpatrick D.A."/>
            <person name="Frisvad J.C."/>
            <person name="Nielsen K.L."/>
        </authorList>
    </citation>
    <scope>NUCLEOTIDE SEQUENCE</scope>
    <source>
        <strain evidence="1">IBT 15544</strain>
    </source>
</reference>
<evidence type="ECO:0000313" key="2">
    <source>
        <dbReference type="Proteomes" id="UP001150904"/>
    </source>
</evidence>
<dbReference type="EMBL" id="JAPQKR010000004">
    <property type="protein sequence ID" value="KAJ5218727.1"/>
    <property type="molecule type" value="Genomic_DNA"/>
</dbReference>
<sequence>MANIGYEGLKVLIGGPDGSVEPTYSVSFDAQVADICFSEWIGRLNPVRLDRHYDISVRKYPAWLPGIDPKFKHPPLLMCLRGSVNRFGWDQTGSEAFDVLYTEERATYSQTGH</sequence>
<gene>
    <name evidence="1" type="ORF">N7498_000826</name>
</gene>
<dbReference type="RefSeq" id="XP_058313300.1">
    <property type="nucleotide sequence ID" value="XM_058447889.1"/>
</dbReference>
<dbReference type="AlphaFoldDB" id="A0A9W9NF31"/>
<name>A0A9W9NF31_9EURO</name>
<dbReference type="Proteomes" id="UP001150904">
    <property type="component" value="Unassembled WGS sequence"/>
</dbReference>